<keyword evidence="2" id="KW-0614">Plasmid</keyword>
<dbReference type="EMBL" id="AP025320">
    <property type="protein sequence ID" value="BDD12741.1"/>
    <property type="molecule type" value="Genomic_DNA"/>
</dbReference>
<dbReference type="AlphaFoldDB" id="A0AAU9CL38"/>
<name>A0AAU9CL38_9BACT</name>
<evidence type="ECO:0000256" key="1">
    <source>
        <dbReference type="SAM" id="SignalP"/>
    </source>
</evidence>
<feature type="chain" id="PRO_5043471023" evidence="1">
    <location>
        <begin position="21"/>
        <end position="203"/>
    </location>
</feature>
<organism evidence="2 3">
    <name type="scientific">Fulvitalea axinellae</name>
    <dbReference type="NCBI Taxonomy" id="1182444"/>
    <lineage>
        <taxon>Bacteria</taxon>
        <taxon>Pseudomonadati</taxon>
        <taxon>Bacteroidota</taxon>
        <taxon>Cytophagia</taxon>
        <taxon>Cytophagales</taxon>
        <taxon>Persicobacteraceae</taxon>
        <taxon>Fulvitalea</taxon>
    </lineage>
</organism>
<proteinExistence type="predicted"/>
<feature type="signal peptide" evidence="1">
    <location>
        <begin position="1"/>
        <end position="20"/>
    </location>
</feature>
<geneLocation type="plasmid" evidence="2 3">
    <name>pFA6</name>
</geneLocation>
<keyword evidence="1" id="KW-0732">Signal</keyword>
<protein>
    <submittedName>
        <fullName evidence="2">Uncharacterized protein</fullName>
    </submittedName>
</protein>
<evidence type="ECO:0000313" key="2">
    <source>
        <dbReference type="EMBL" id="BDD12741.1"/>
    </source>
</evidence>
<sequence>MKRAFLLYLIGLCLSFVAEAKKFDGVIINGDDTVAVTFIFPVADSLDRSFYRRIQSRIRYIDGNGKRRMLRPRNAEEICFRFYSKEIRMMSVSNTLGLGSVFATDSRIFLRLKEDGALRLYSYYSSATQTEDGATAGGTYDIEEFILNRGATSFKVPYNWSFTEKMTEFFNDCPGLALLISAGDLRREDIHVIVRMYNEKCGG</sequence>
<gene>
    <name evidence="2" type="ORF">FUAX_51730</name>
</gene>
<accession>A0AAU9CL38</accession>
<evidence type="ECO:0000313" key="3">
    <source>
        <dbReference type="Proteomes" id="UP001348817"/>
    </source>
</evidence>
<dbReference type="RefSeq" id="WP_338396039.1">
    <property type="nucleotide sequence ID" value="NZ_AP025320.1"/>
</dbReference>
<reference evidence="2 3" key="1">
    <citation type="submission" date="2021-12" db="EMBL/GenBank/DDBJ databases">
        <title>Genome sequencing of bacteria with rrn-lacking chromosome and rrn-plasmid.</title>
        <authorList>
            <person name="Anda M."/>
            <person name="Iwasaki W."/>
        </authorList>
    </citation>
    <scope>NUCLEOTIDE SEQUENCE [LARGE SCALE GENOMIC DNA]</scope>
    <source>
        <strain evidence="2 3">DSM 100852</strain>
        <plasmid evidence="2 3">pFA6</plasmid>
    </source>
</reference>
<keyword evidence="3" id="KW-1185">Reference proteome</keyword>
<dbReference type="KEGG" id="fax:FUAX_51730"/>
<dbReference type="Proteomes" id="UP001348817">
    <property type="component" value="Plasmid pFA6"/>
</dbReference>